<name>A0A3A8Q162_9BACT</name>
<feature type="transmembrane region" description="Helical" evidence="6">
    <location>
        <begin position="400"/>
        <end position="419"/>
    </location>
</feature>
<evidence type="ECO:0000313" key="7">
    <source>
        <dbReference type="EMBL" id="RKH61121.1"/>
    </source>
</evidence>
<feature type="transmembrane region" description="Helical" evidence="6">
    <location>
        <begin position="730"/>
        <end position="749"/>
    </location>
</feature>
<feature type="transmembrane region" description="Helical" evidence="6">
    <location>
        <begin position="129"/>
        <end position="148"/>
    </location>
</feature>
<keyword evidence="3 6" id="KW-0812">Transmembrane</keyword>
<evidence type="ECO:0000256" key="3">
    <source>
        <dbReference type="ARBA" id="ARBA00022692"/>
    </source>
</evidence>
<feature type="transmembrane region" description="Helical" evidence="6">
    <location>
        <begin position="667"/>
        <end position="694"/>
    </location>
</feature>
<dbReference type="Proteomes" id="UP000272888">
    <property type="component" value="Unassembled WGS sequence"/>
</dbReference>
<feature type="transmembrane region" description="Helical" evidence="6">
    <location>
        <begin position="793"/>
        <end position="811"/>
    </location>
</feature>
<gene>
    <name evidence="7" type="ORF">D7V93_12195</name>
</gene>
<dbReference type="InterPro" id="IPR004814">
    <property type="entry name" value="Oligopep_transpt"/>
</dbReference>
<reference evidence="8" key="1">
    <citation type="submission" date="2018-09" db="EMBL/GenBank/DDBJ databases">
        <authorList>
            <person name="Livingstone P.G."/>
            <person name="Whitworth D.E."/>
        </authorList>
    </citation>
    <scope>NUCLEOTIDE SEQUENCE [LARGE SCALE GENOMIC DNA]</scope>
    <source>
        <strain evidence="8">CA051B</strain>
    </source>
</reference>
<feature type="transmembrane region" description="Helical" evidence="6">
    <location>
        <begin position="240"/>
        <end position="262"/>
    </location>
</feature>
<dbReference type="GO" id="GO:0035673">
    <property type="term" value="F:oligopeptide transmembrane transporter activity"/>
    <property type="evidence" value="ECO:0007669"/>
    <property type="project" value="InterPro"/>
</dbReference>
<dbReference type="Pfam" id="PF03169">
    <property type="entry name" value="OPT"/>
    <property type="match status" value="2"/>
</dbReference>
<dbReference type="AlphaFoldDB" id="A0A3A8Q162"/>
<evidence type="ECO:0000313" key="8">
    <source>
        <dbReference type="Proteomes" id="UP000272888"/>
    </source>
</evidence>
<keyword evidence="5 6" id="KW-0472">Membrane</keyword>
<dbReference type="InterPro" id="IPR004813">
    <property type="entry name" value="OPT"/>
</dbReference>
<protein>
    <submittedName>
        <fullName evidence="7">Oligopeptide transporter, OPT family</fullName>
    </submittedName>
</protein>
<keyword evidence="8" id="KW-1185">Reference proteome</keyword>
<proteinExistence type="predicted"/>
<keyword evidence="2" id="KW-0813">Transport</keyword>
<comment type="subcellular location">
    <subcellularLocation>
        <location evidence="1">Membrane</location>
        <topology evidence="1">Multi-pass membrane protein</topology>
    </subcellularLocation>
</comment>
<comment type="caution">
    <text evidence="7">The sequence shown here is derived from an EMBL/GenBank/DDBJ whole genome shotgun (WGS) entry which is preliminary data.</text>
</comment>
<evidence type="ECO:0000256" key="1">
    <source>
        <dbReference type="ARBA" id="ARBA00004141"/>
    </source>
</evidence>
<dbReference type="NCBIfam" id="TIGR00728">
    <property type="entry name" value="OPT_sfam"/>
    <property type="match status" value="1"/>
</dbReference>
<sequence length="824" mass="86113">MSHGSPPVVDDRVPLAEPHLHGVAAHKPYVPPGQSPAELTIRGLVLGSVLGIVFAASSVYLAIKVGLTVSASIPVAVLSIAIFRALGRSSILENTIVQTTGSAGESLAFGVAAALPALLILGYDISLTHAFLTAALGGVLGVLMMIPLRQGLIVQEHGKLTYPEGTASADVLIVGEQGGTNARTVILGFIIGGVYKFAYSGMKLFKEVIGTPIKGLKSATLSTEVSPELLGVGYIIGPRVASITFAGGVLSYLILIPMVSVFGSGLETPLLVHNGQLIRDMSPDQIRNAYVLYIGAGAVATGGLISLIRSLPTIVGAFKRSVETLRASRTQGPVPTVLRTDQDLPITVVLVGSALLILAIWLAPPLHVNFISAILIVIFGFFFVTVSARITGEIGSSSNPISGMVVATLLVTCLVYLLFGWTSSPDRFMALTTAAIVGIAASNGGTTAQDLKTAYLVGGTPRKQQIALFVGVLTSAMFIGLVLVLLNQGATAVIPESHPGVQVTEMGTETRTQHTYRWAVSQDALTQRGMTPAQLKRSLWAERLDMVPADGALELRSWRPLPAPELAALTLTPANGPSLKLSDAGAVTAGPDRLYKEGFVRGADTPVPAGRYLVDDRGSIQYVVDPGIGGRISEYEGQTLTRYSAPKAQLFALIIDGILTQRLPWDLVLLGVFIALMLELCGVSSLPFAVGVYLPISSTTPIFVGGMVRHFVDTLRGGSAAESEFSPGTLMSSGYIAGGSIAGVLIAFLEIASDGAWTRAINLPALFGHESAVGAFLNAVGESELAHPTWSNVWGLVFFAALTAVLFRAALKGKSGAEAPPPSH</sequence>
<accession>A0A3A8Q162</accession>
<dbReference type="InterPro" id="IPR045035">
    <property type="entry name" value="YSL-like"/>
</dbReference>
<dbReference type="RefSeq" id="WP_120643560.1">
    <property type="nucleotide sequence ID" value="NZ_RAWB01000101.1"/>
</dbReference>
<evidence type="ECO:0000256" key="5">
    <source>
        <dbReference type="ARBA" id="ARBA00023136"/>
    </source>
</evidence>
<dbReference type="GO" id="GO:0016020">
    <property type="term" value="C:membrane"/>
    <property type="evidence" value="ECO:0007669"/>
    <property type="project" value="UniProtKB-SubCell"/>
</dbReference>
<feature type="transmembrane region" description="Helical" evidence="6">
    <location>
        <begin position="466"/>
        <end position="486"/>
    </location>
</feature>
<feature type="transmembrane region" description="Helical" evidence="6">
    <location>
        <begin position="69"/>
        <end position="86"/>
    </location>
</feature>
<evidence type="ECO:0000256" key="2">
    <source>
        <dbReference type="ARBA" id="ARBA00022448"/>
    </source>
</evidence>
<organism evidence="7 8">
    <name type="scientific">Corallococcus llansteffanensis</name>
    <dbReference type="NCBI Taxonomy" id="2316731"/>
    <lineage>
        <taxon>Bacteria</taxon>
        <taxon>Pseudomonadati</taxon>
        <taxon>Myxococcota</taxon>
        <taxon>Myxococcia</taxon>
        <taxon>Myxococcales</taxon>
        <taxon>Cystobacterineae</taxon>
        <taxon>Myxococcaceae</taxon>
        <taxon>Corallococcus</taxon>
    </lineage>
</organism>
<feature type="transmembrane region" description="Helical" evidence="6">
    <location>
        <begin position="44"/>
        <end position="63"/>
    </location>
</feature>
<feature type="transmembrane region" description="Helical" evidence="6">
    <location>
        <begin position="290"/>
        <end position="311"/>
    </location>
</feature>
<dbReference type="PANTHER" id="PTHR31645:SF0">
    <property type="entry name" value="OLIGOPEPTIDE TRANSPORTER YGL114W-RELATED"/>
    <property type="match status" value="1"/>
</dbReference>
<feature type="transmembrane region" description="Helical" evidence="6">
    <location>
        <begin position="370"/>
        <end position="388"/>
    </location>
</feature>
<keyword evidence="4 6" id="KW-1133">Transmembrane helix</keyword>
<dbReference type="EMBL" id="RAWB01000101">
    <property type="protein sequence ID" value="RKH61121.1"/>
    <property type="molecule type" value="Genomic_DNA"/>
</dbReference>
<evidence type="ECO:0000256" key="6">
    <source>
        <dbReference type="SAM" id="Phobius"/>
    </source>
</evidence>
<dbReference type="NCBIfam" id="TIGR00733">
    <property type="entry name" value="OPT family oligopeptide transporter"/>
    <property type="match status" value="1"/>
</dbReference>
<feature type="transmembrane region" description="Helical" evidence="6">
    <location>
        <begin position="107"/>
        <end position="123"/>
    </location>
</feature>
<feature type="transmembrane region" description="Helical" evidence="6">
    <location>
        <begin position="344"/>
        <end position="364"/>
    </location>
</feature>
<evidence type="ECO:0000256" key="4">
    <source>
        <dbReference type="ARBA" id="ARBA00022989"/>
    </source>
</evidence>
<dbReference type="PANTHER" id="PTHR31645">
    <property type="entry name" value="OLIGOPEPTIDE TRANSPORTER YGL114W-RELATED"/>
    <property type="match status" value="1"/>
</dbReference>